<gene>
    <name evidence="1" type="ORF">MNBD_ALPHA09-1692</name>
</gene>
<evidence type="ECO:0000313" key="1">
    <source>
        <dbReference type="EMBL" id="VAW18674.1"/>
    </source>
</evidence>
<proteinExistence type="predicted"/>
<dbReference type="AlphaFoldDB" id="A0A3B0UDV8"/>
<dbReference type="EMBL" id="UOEM01000117">
    <property type="protein sequence ID" value="VAW18674.1"/>
    <property type="molecule type" value="Genomic_DNA"/>
</dbReference>
<accession>A0A3B0UDV8</accession>
<reference evidence="1" key="1">
    <citation type="submission" date="2018-06" db="EMBL/GenBank/DDBJ databases">
        <authorList>
            <person name="Zhirakovskaya E."/>
        </authorList>
    </citation>
    <scope>NUCLEOTIDE SEQUENCE</scope>
</reference>
<protein>
    <submittedName>
        <fullName evidence="1">Uncharacterized protein</fullName>
    </submittedName>
</protein>
<sequence>MSIDGSNFRLSFFLTVILAGWTAHVNAQADPRLDLFVQKYENLKNKRLSLAHPGNPFYPYIDKHFETGLDSKDKAELARVQENGDCIKVDLLVIKGFLQLYPFLEPAFLDETNGNKLKFMISSGYSAPGSRCFAYMQLNELRARRSLEEFAPIDVGTEMAIIQKQRRDHQPETDRNIIYEIQFRLGRTAFCSDYPPSIKDVLTAANKNGGMILTVKEELYLTERARLHGLFENSEYQQKVEKIMRRTSSQQRFRSVEMASRRSRLHEIEAIDGFWSIACKVFYKDKTYL</sequence>
<organism evidence="1">
    <name type="scientific">hydrothermal vent metagenome</name>
    <dbReference type="NCBI Taxonomy" id="652676"/>
    <lineage>
        <taxon>unclassified sequences</taxon>
        <taxon>metagenomes</taxon>
        <taxon>ecological metagenomes</taxon>
    </lineage>
</organism>
<name>A0A3B0UDV8_9ZZZZ</name>